<protein>
    <submittedName>
        <fullName evidence="2">Uncharacterized protein</fullName>
    </submittedName>
</protein>
<reference evidence="2" key="1">
    <citation type="submission" date="2020-05" db="EMBL/GenBank/DDBJ databases">
        <title>WGS assembly of Panicum virgatum.</title>
        <authorList>
            <person name="Lovell J.T."/>
            <person name="Jenkins J."/>
            <person name="Shu S."/>
            <person name="Juenger T.E."/>
            <person name="Schmutz J."/>
        </authorList>
    </citation>
    <scope>NUCLEOTIDE SEQUENCE</scope>
    <source>
        <strain evidence="2">AP13</strain>
    </source>
</reference>
<evidence type="ECO:0000313" key="3">
    <source>
        <dbReference type="Proteomes" id="UP000823388"/>
    </source>
</evidence>
<gene>
    <name evidence="2" type="ORF">PVAP13_2KG266780</name>
</gene>
<comment type="caution">
    <text evidence="2">The sequence shown here is derived from an EMBL/GenBank/DDBJ whole genome shotgun (WGS) entry which is preliminary data.</text>
</comment>
<dbReference type="AlphaFoldDB" id="A0A8T0W3M5"/>
<name>A0A8T0W3M5_PANVG</name>
<evidence type="ECO:0000313" key="2">
    <source>
        <dbReference type="EMBL" id="KAG2641995.1"/>
    </source>
</evidence>
<keyword evidence="3" id="KW-1185">Reference proteome</keyword>
<feature type="signal peptide" evidence="1">
    <location>
        <begin position="1"/>
        <end position="21"/>
    </location>
</feature>
<feature type="chain" id="PRO_5035823850" evidence="1">
    <location>
        <begin position="22"/>
        <end position="107"/>
    </location>
</feature>
<dbReference type="Proteomes" id="UP000823388">
    <property type="component" value="Chromosome 2K"/>
</dbReference>
<organism evidence="2 3">
    <name type="scientific">Panicum virgatum</name>
    <name type="common">Blackwell switchgrass</name>
    <dbReference type="NCBI Taxonomy" id="38727"/>
    <lineage>
        <taxon>Eukaryota</taxon>
        <taxon>Viridiplantae</taxon>
        <taxon>Streptophyta</taxon>
        <taxon>Embryophyta</taxon>
        <taxon>Tracheophyta</taxon>
        <taxon>Spermatophyta</taxon>
        <taxon>Magnoliopsida</taxon>
        <taxon>Liliopsida</taxon>
        <taxon>Poales</taxon>
        <taxon>Poaceae</taxon>
        <taxon>PACMAD clade</taxon>
        <taxon>Panicoideae</taxon>
        <taxon>Panicodae</taxon>
        <taxon>Paniceae</taxon>
        <taxon>Panicinae</taxon>
        <taxon>Panicum</taxon>
        <taxon>Panicum sect. Hiantes</taxon>
    </lineage>
</organism>
<proteinExistence type="predicted"/>
<accession>A0A8T0W3M5</accession>
<sequence>MKSSHLMVIITVLFIASPWLARQPCFHNTKAGCFQTVEEMSKICLSGMGALNSGALVNANWTFGPCSFSSSAFHSILALKAANTVIHIRTSPSNFETRTGAYTGIIL</sequence>
<keyword evidence="1" id="KW-0732">Signal</keyword>
<dbReference type="EMBL" id="CM029039">
    <property type="protein sequence ID" value="KAG2641995.1"/>
    <property type="molecule type" value="Genomic_DNA"/>
</dbReference>
<evidence type="ECO:0000256" key="1">
    <source>
        <dbReference type="SAM" id="SignalP"/>
    </source>
</evidence>